<keyword evidence="1" id="KW-0808">Transferase</keyword>
<sequence>MQHLRGRPNAVELIGAYEDEESVHIIMELCAGGELFDRVIAKGYYSEGAVASIIMAIMNFVHSCHSMGVIHRDIKPENFLLSSKEQIALLKAADSGLSTFIEEGKVYREIVGRAYYIAPEVLQRRYGKEVDIWSAGVVLYILLRGVPPFWAETETGICMAVLYGHLDLESPPWPTISSSAKDLIRRMLKWNPKKQITSAQVLEHPWIREGGVASDKPIENAVL</sequence>
<dbReference type="Proteomes" id="UP001164539">
    <property type="component" value="Chromosome 2"/>
</dbReference>
<evidence type="ECO:0000313" key="1">
    <source>
        <dbReference type="EMBL" id="KAJ4725093.1"/>
    </source>
</evidence>
<organism evidence="1 2">
    <name type="scientific">Melia azedarach</name>
    <name type="common">Chinaberry tree</name>
    <dbReference type="NCBI Taxonomy" id="155640"/>
    <lineage>
        <taxon>Eukaryota</taxon>
        <taxon>Viridiplantae</taxon>
        <taxon>Streptophyta</taxon>
        <taxon>Embryophyta</taxon>
        <taxon>Tracheophyta</taxon>
        <taxon>Spermatophyta</taxon>
        <taxon>Magnoliopsida</taxon>
        <taxon>eudicotyledons</taxon>
        <taxon>Gunneridae</taxon>
        <taxon>Pentapetalae</taxon>
        <taxon>rosids</taxon>
        <taxon>malvids</taxon>
        <taxon>Sapindales</taxon>
        <taxon>Meliaceae</taxon>
        <taxon>Melia</taxon>
    </lineage>
</organism>
<reference evidence="1 2" key="1">
    <citation type="journal article" date="2023" name="Science">
        <title>Complex scaffold remodeling in plant triterpene biosynthesis.</title>
        <authorList>
            <person name="De La Pena R."/>
            <person name="Hodgson H."/>
            <person name="Liu J.C."/>
            <person name="Stephenson M.J."/>
            <person name="Martin A.C."/>
            <person name="Owen C."/>
            <person name="Harkess A."/>
            <person name="Leebens-Mack J."/>
            <person name="Jimenez L.E."/>
            <person name="Osbourn A."/>
            <person name="Sattely E.S."/>
        </authorList>
    </citation>
    <scope>NUCLEOTIDE SEQUENCE [LARGE SCALE GENOMIC DNA]</scope>
    <source>
        <strain evidence="2">cv. JPN11</strain>
        <tissue evidence="1">Leaf</tissue>
    </source>
</reference>
<proteinExistence type="predicted"/>
<keyword evidence="1" id="KW-0418">Kinase</keyword>
<comment type="caution">
    <text evidence="1">The sequence shown here is derived from an EMBL/GenBank/DDBJ whole genome shotgun (WGS) entry which is preliminary data.</text>
</comment>
<name>A0ACC1YPZ0_MELAZ</name>
<gene>
    <name evidence="1" type="ORF">OWV82_004008</name>
</gene>
<evidence type="ECO:0000313" key="2">
    <source>
        <dbReference type="Proteomes" id="UP001164539"/>
    </source>
</evidence>
<keyword evidence="2" id="KW-1185">Reference proteome</keyword>
<dbReference type="EMBL" id="CM051395">
    <property type="protein sequence ID" value="KAJ4725093.1"/>
    <property type="molecule type" value="Genomic_DNA"/>
</dbReference>
<accession>A0ACC1YPZ0</accession>
<protein>
    <submittedName>
        <fullName evidence="1">Calcium-dependent protein kinase</fullName>
    </submittedName>
</protein>